<feature type="non-terminal residue" evidence="1">
    <location>
        <position position="88"/>
    </location>
</feature>
<dbReference type="Proteomes" id="UP000664815">
    <property type="component" value="Unassembled WGS sequence"/>
</dbReference>
<evidence type="ECO:0000313" key="1">
    <source>
        <dbReference type="EMBL" id="MBN8799170.1"/>
    </source>
</evidence>
<accession>A0A9D8KW42</accession>
<proteinExistence type="predicted"/>
<comment type="caution">
    <text evidence="1">The sequence shown here is derived from an EMBL/GenBank/DDBJ whole genome shotgun (WGS) entry which is preliminary data.</text>
</comment>
<dbReference type="AlphaFoldDB" id="A0A9D8KW42"/>
<reference evidence="1" key="1">
    <citation type="submission" date="2021-02" db="EMBL/GenBank/DDBJ databases">
        <title>Thiocyanate and organic carbon inputs drive convergent selection for specific autotrophic Afipia and Thiobacillus strains within complex microbiomes.</title>
        <authorList>
            <person name="Huddy R.J."/>
            <person name="Sachdeva R."/>
            <person name="Kadzinga F."/>
            <person name="Kantor R.S."/>
            <person name="Harrison S.T.L."/>
            <person name="Banfield J.F."/>
        </authorList>
    </citation>
    <scope>NUCLEOTIDE SEQUENCE</scope>
    <source>
        <strain evidence="1">SCN18_10_11_15_R1_P_69_7</strain>
    </source>
</reference>
<protein>
    <submittedName>
        <fullName evidence="1">Uncharacterized protein</fullName>
    </submittedName>
</protein>
<evidence type="ECO:0000313" key="2">
    <source>
        <dbReference type="Proteomes" id="UP000664815"/>
    </source>
</evidence>
<name>A0A9D8KW42_9GAMM</name>
<gene>
    <name evidence="1" type="ORF">J0H45_07405</name>
</gene>
<dbReference type="EMBL" id="JAFKMG010000677">
    <property type="protein sequence ID" value="MBN8799170.1"/>
    <property type="molecule type" value="Genomic_DNA"/>
</dbReference>
<sequence>MSKTNETNSPAVIDTSVTKSLLHTFQDMGMFASPDVRPDTIELSPGVTADFYVRELPDAEFRKLWADGDRAKLIAATICDADGKPIMS</sequence>
<organism evidence="1 2">
    <name type="scientific">Stenotrophomonas nitritireducens</name>
    <dbReference type="NCBI Taxonomy" id="83617"/>
    <lineage>
        <taxon>Bacteria</taxon>
        <taxon>Pseudomonadati</taxon>
        <taxon>Pseudomonadota</taxon>
        <taxon>Gammaproteobacteria</taxon>
        <taxon>Lysobacterales</taxon>
        <taxon>Lysobacteraceae</taxon>
        <taxon>Stenotrophomonas</taxon>
    </lineage>
</organism>